<evidence type="ECO:0000313" key="1">
    <source>
        <dbReference type="EMBL" id="GGC61522.1"/>
    </source>
</evidence>
<dbReference type="EMBL" id="BMJH01000001">
    <property type="protein sequence ID" value="GGC61522.1"/>
    <property type="molecule type" value="Genomic_DNA"/>
</dbReference>
<dbReference type="AlphaFoldDB" id="A0A916U843"/>
<organism evidence="1 2">
    <name type="scientific">Hoyosella rhizosphaerae</name>
    <dbReference type="NCBI Taxonomy" id="1755582"/>
    <lineage>
        <taxon>Bacteria</taxon>
        <taxon>Bacillati</taxon>
        <taxon>Actinomycetota</taxon>
        <taxon>Actinomycetes</taxon>
        <taxon>Mycobacteriales</taxon>
        <taxon>Hoyosellaceae</taxon>
        <taxon>Hoyosella</taxon>
    </lineage>
</organism>
<evidence type="ECO:0000313" key="2">
    <source>
        <dbReference type="Proteomes" id="UP000641514"/>
    </source>
</evidence>
<dbReference type="GO" id="GO:0016791">
    <property type="term" value="F:phosphatase activity"/>
    <property type="evidence" value="ECO:0007669"/>
    <property type="project" value="TreeGrafter"/>
</dbReference>
<dbReference type="GO" id="GO:0005737">
    <property type="term" value="C:cytoplasm"/>
    <property type="evidence" value="ECO:0007669"/>
    <property type="project" value="TreeGrafter"/>
</dbReference>
<reference evidence="1" key="2">
    <citation type="submission" date="2020-09" db="EMBL/GenBank/DDBJ databases">
        <authorList>
            <person name="Sun Q."/>
            <person name="Zhou Y."/>
        </authorList>
    </citation>
    <scope>NUCLEOTIDE SEQUENCE</scope>
    <source>
        <strain evidence="1">CGMCC 1.15478</strain>
    </source>
</reference>
<dbReference type="NCBIfam" id="TIGR01460">
    <property type="entry name" value="HAD-SF-IIA"/>
    <property type="match status" value="1"/>
</dbReference>
<keyword evidence="2" id="KW-1185">Reference proteome</keyword>
<dbReference type="InterPro" id="IPR023214">
    <property type="entry name" value="HAD_sf"/>
</dbReference>
<reference evidence="1" key="1">
    <citation type="journal article" date="2014" name="Int. J. Syst. Evol. Microbiol.">
        <title>Complete genome sequence of Corynebacterium casei LMG S-19264T (=DSM 44701T), isolated from a smear-ripened cheese.</title>
        <authorList>
            <consortium name="US DOE Joint Genome Institute (JGI-PGF)"/>
            <person name="Walter F."/>
            <person name="Albersmeier A."/>
            <person name="Kalinowski J."/>
            <person name="Ruckert C."/>
        </authorList>
    </citation>
    <scope>NUCLEOTIDE SEQUENCE</scope>
    <source>
        <strain evidence="1">CGMCC 1.15478</strain>
    </source>
</reference>
<dbReference type="Pfam" id="PF13344">
    <property type="entry name" value="Hydrolase_6"/>
    <property type="match status" value="1"/>
</dbReference>
<accession>A0A916U843</accession>
<dbReference type="Gene3D" id="3.40.50.1000">
    <property type="entry name" value="HAD superfamily/HAD-like"/>
    <property type="match status" value="2"/>
</dbReference>
<dbReference type="InterPro" id="IPR006357">
    <property type="entry name" value="HAD-SF_hydro_IIA"/>
</dbReference>
<protein>
    <recommendedName>
        <fullName evidence="3">HAD family hydrolase</fullName>
    </recommendedName>
</protein>
<dbReference type="InterPro" id="IPR036412">
    <property type="entry name" value="HAD-like_sf"/>
</dbReference>
<dbReference type="Pfam" id="PF13242">
    <property type="entry name" value="Hydrolase_like"/>
    <property type="match status" value="1"/>
</dbReference>
<dbReference type="SUPFAM" id="SSF56784">
    <property type="entry name" value="HAD-like"/>
    <property type="match status" value="1"/>
</dbReference>
<evidence type="ECO:0008006" key="3">
    <source>
        <dbReference type="Google" id="ProtNLM"/>
    </source>
</evidence>
<dbReference type="PANTHER" id="PTHR19288:SF46">
    <property type="entry name" value="HALOACID DEHALOGENASE-LIKE HYDROLASE DOMAIN-CONTAINING PROTEIN 2"/>
    <property type="match status" value="1"/>
</dbReference>
<name>A0A916U843_9ACTN</name>
<sequence length="266" mass="28304">MSIVERMAHIDGVLFDIDGVLVTSWHAIEGAAETVQTVGDAGYKCGFLTSTTSLTRELIAAKLRKLGIPAETEDIVTAAHLTAEYIRENYPRARCWVLNHGDVFIDMDEVTWSSKDPDVIVLGGAGPEYSHENLSRVVQLMVDGVPVVAMHRGLTWATNSGLKLDVGAYIPGLEAAGNSAITVVGKPSQHAFDTAAQALGIAPKNTMMVGDDLINDVLASQAAGMRGVLVRTGKFHAPQLEGSKTKPHHVIDSVSDLPGVLGLTQD</sequence>
<comment type="caution">
    <text evidence="1">The sequence shown here is derived from an EMBL/GenBank/DDBJ whole genome shotgun (WGS) entry which is preliminary data.</text>
</comment>
<gene>
    <name evidence="1" type="ORF">GCM10011410_12490</name>
</gene>
<dbReference type="Proteomes" id="UP000641514">
    <property type="component" value="Unassembled WGS sequence"/>
</dbReference>
<dbReference type="PANTHER" id="PTHR19288">
    <property type="entry name" value="4-NITROPHENYLPHOSPHATASE-RELATED"/>
    <property type="match status" value="1"/>
</dbReference>
<proteinExistence type="predicted"/>